<reference evidence="2" key="1">
    <citation type="submission" date="2022-10" db="EMBL/GenBank/DDBJ databases">
        <title>Culturing micro-colonial fungi from biological soil crusts in the Mojave desert and describing Neophaeococcomyces mojavensis, and introducing the new genera and species Taxawa tesnikishii.</title>
        <authorList>
            <person name="Kurbessoian T."/>
            <person name="Stajich J.E."/>
        </authorList>
    </citation>
    <scope>NUCLEOTIDE SEQUENCE</scope>
    <source>
        <strain evidence="2">TK_35</strain>
    </source>
</reference>
<sequence length="753" mass="84308">MDHIPLPQVAFHQPLQIPYIHNPDLAYDFGDFHTFPARKGWDLTRLYSCTTEDNSHVSTDLLSFFQSWCFVGFTAEILRTGNVSLALDNICREEFGKKFLTTASLPRMLKEVALALEGLESNEQATRMQDLNDAIATVDKVTTHISSLAMHPFSPRASWKETPASLVYLSVITLVEYLDHFAIQLMNRFSHLQADDRMFGGRSKLVDQRMLDAGWCANEVARLTAQGYRETTRYYLGFVERPSRHDGCDEEQCRLAQIDERAYRTRHVAACTEEQCPFVDVDVSSVVRAGEIPILTAVDGNNKQPLKVCVASSRSVHGDAKPYVAISHVWSDGLGNPHRNALPACQILTIQRRANALYHHENEPPALIPFWIDTLCVPLEANLRKTAIISMRKVYSSSAKLLILDASVARYSIDSPPLEQLFALATSTWLTRLWTYQEAALTRQHYYQFASRALTTRDIKSRWTSSSSPDEIGDISTLLYFNATVLVDPMSVFTVVAPTETALRFRYMANSLIFRTTSRASDEAICLAGILDRDVTDIVTLHDDRERIARLLMSLDTVPDSILFANRPRQRRRRRGEGWIPMSFLGGGGAAGLPAQPGVAVPTEDGLVVDCEGLLIAEQQQNEEGRQSGLGETESVTNALVLATEHHRYYVTLPDRGSSLPSLITRSNARVGILLKDPIQFQNRYWGALVEISDEAEEKIGKEKAKDGILYCRYEAFVFVARDDMSECPAGGTLDNIKGRPVALRPKARWCVG</sequence>
<dbReference type="Pfam" id="PF06985">
    <property type="entry name" value="HET"/>
    <property type="match status" value="1"/>
</dbReference>
<keyword evidence="3" id="KW-1185">Reference proteome</keyword>
<name>A0AA38Y5W9_9EURO</name>
<accession>A0AA38Y5W9</accession>
<gene>
    <name evidence="2" type="ORF">H2204_005186</name>
</gene>
<protein>
    <recommendedName>
        <fullName evidence="1">Heterokaryon incompatibility domain-containing protein</fullName>
    </recommendedName>
</protein>
<dbReference type="EMBL" id="JAPDRN010000028">
    <property type="protein sequence ID" value="KAJ9636586.1"/>
    <property type="molecule type" value="Genomic_DNA"/>
</dbReference>
<comment type="caution">
    <text evidence="2">The sequence shown here is derived from an EMBL/GenBank/DDBJ whole genome shotgun (WGS) entry which is preliminary data.</text>
</comment>
<dbReference type="InterPro" id="IPR010730">
    <property type="entry name" value="HET"/>
</dbReference>
<dbReference type="Proteomes" id="UP001172681">
    <property type="component" value="Unassembled WGS sequence"/>
</dbReference>
<proteinExistence type="predicted"/>
<dbReference type="AlphaFoldDB" id="A0AA38Y5W9"/>
<feature type="domain" description="Heterokaryon incompatibility" evidence="1">
    <location>
        <begin position="323"/>
        <end position="404"/>
    </location>
</feature>
<evidence type="ECO:0000259" key="1">
    <source>
        <dbReference type="Pfam" id="PF06985"/>
    </source>
</evidence>
<evidence type="ECO:0000313" key="3">
    <source>
        <dbReference type="Proteomes" id="UP001172681"/>
    </source>
</evidence>
<evidence type="ECO:0000313" key="2">
    <source>
        <dbReference type="EMBL" id="KAJ9636586.1"/>
    </source>
</evidence>
<dbReference type="PANTHER" id="PTHR39596">
    <property type="match status" value="1"/>
</dbReference>
<organism evidence="2 3">
    <name type="scientific">Knufia peltigerae</name>
    <dbReference type="NCBI Taxonomy" id="1002370"/>
    <lineage>
        <taxon>Eukaryota</taxon>
        <taxon>Fungi</taxon>
        <taxon>Dikarya</taxon>
        <taxon>Ascomycota</taxon>
        <taxon>Pezizomycotina</taxon>
        <taxon>Eurotiomycetes</taxon>
        <taxon>Chaetothyriomycetidae</taxon>
        <taxon>Chaetothyriales</taxon>
        <taxon>Trichomeriaceae</taxon>
        <taxon>Knufia</taxon>
    </lineage>
</organism>
<dbReference type="PANTHER" id="PTHR39596:SF3">
    <property type="entry name" value="HETEROKARYON INCOMPATIBILITY DOMAIN-CONTAINING PROTEIN"/>
    <property type="match status" value="1"/>
</dbReference>